<comment type="caution">
    <text evidence="2">The sequence shown here is derived from an EMBL/GenBank/DDBJ whole genome shotgun (WGS) entry which is preliminary data.</text>
</comment>
<protein>
    <submittedName>
        <fullName evidence="2">YdcF family protein</fullName>
    </submittedName>
</protein>
<dbReference type="AlphaFoldDB" id="A0A413RWW1"/>
<dbReference type="PANTHER" id="PTHR30336:SF20">
    <property type="entry name" value="DUF218 DOMAIN-CONTAINING PROTEIN"/>
    <property type="match status" value="1"/>
</dbReference>
<dbReference type="Gene3D" id="3.40.50.620">
    <property type="entry name" value="HUPs"/>
    <property type="match status" value="1"/>
</dbReference>
<dbReference type="InterPro" id="IPR003848">
    <property type="entry name" value="DUF218"/>
</dbReference>
<evidence type="ECO:0000313" key="2">
    <source>
        <dbReference type="EMBL" id="RHA52963.1"/>
    </source>
</evidence>
<evidence type="ECO:0000259" key="1">
    <source>
        <dbReference type="Pfam" id="PF02698"/>
    </source>
</evidence>
<feature type="domain" description="DUF218" evidence="1">
    <location>
        <begin position="32"/>
        <end position="160"/>
    </location>
</feature>
<dbReference type="CDD" id="cd06259">
    <property type="entry name" value="YdcF-like"/>
    <property type="match status" value="1"/>
</dbReference>
<evidence type="ECO:0000313" key="5">
    <source>
        <dbReference type="Proteomes" id="UP000283314"/>
    </source>
</evidence>
<evidence type="ECO:0000313" key="7">
    <source>
        <dbReference type="Proteomes" id="UP000285740"/>
    </source>
</evidence>
<evidence type="ECO:0000313" key="4">
    <source>
        <dbReference type="EMBL" id="RHL43501.1"/>
    </source>
</evidence>
<dbReference type="EMBL" id="QSFV01000002">
    <property type="protein sequence ID" value="RHA81831.1"/>
    <property type="molecule type" value="Genomic_DNA"/>
</dbReference>
<organism evidence="2 6">
    <name type="scientific">Eubacterium ventriosum</name>
    <dbReference type="NCBI Taxonomy" id="39496"/>
    <lineage>
        <taxon>Bacteria</taxon>
        <taxon>Bacillati</taxon>
        <taxon>Bacillota</taxon>
        <taxon>Clostridia</taxon>
        <taxon>Eubacteriales</taxon>
        <taxon>Eubacteriaceae</taxon>
        <taxon>Eubacterium</taxon>
    </lineage>
</organism>
<dbReference type="GO" id="GO:0005886">
    <property type="term" value="C:plasma membrane"/>
    <property type="evidence" value="ECO:0007669"/>
    <property type="project" value="TreeGrafter"/>
</dbReference>
<dbReference type="PANTHER" id="PTHR30336">
    <property type="entry name" value="INNER MEMBRANE PROTEIN, PROBABLE PERMEASE"/>
    <property type="match status" value="1"/>
</dbReference>
<dbReference type="Pfam" id="PF02698">
    <property type="entry name" value="DUF218"/>
    <property type="match status" value="1"/>
</dbReference>
<evidence type="ECO:0000313" key="3">
    <source>
        <dbReference type="EMBL" id="RHA81831.1"/>
    </source>
</evidence>
<dbReference type="EMBL" id="QSFO01000012">
    <property type="protein sequence ID" value="RHA52963.1"/>
    <property type="molecule type" value="Genomic_DNA"/>
</dbReference>
<dbReference type="GeneID" id="66467638"/>
<dbReference type="Proteomes" id="UP000285740">
    <property type="component" value="Unassembled WGS sequence"/>
</dbReference>
<accession>A0A413RWW1</accession>
<dbReference type="InterPro" id="IPR051599">
    <property type="entry name" value="Cell_Envelope_Assoc"/>
</dbReference>
<name>A0A413RWW1_9FIRM</name>
<dbReference type="Proteomes" id="UP000283314">
    <property type="component" value="Unassembled WGS sequence"/>
</dbReference>
<evidence type="ECO:0000313" key="6">
    <source>
        <dbReference type="Proteomes" id="UP000284598"/>
    </source>
</evidence>
<dbReference type="RefSeq" id="WP_118025649.1">
    <property type="nucleotide sequence ID" value="NZ_CABJDQ010000008.1"/>
</dbReference>
<dbReference type="InterPro" id="IPR014729">
    <property type="entry name" value="Rossmann-like_a/b/a_fold"/>
</dbReference>
<gene>
    <name evidence="4" type="ORF">DW018_10320</name>
    <name evidence="3" type="ORF">DW918_01060</name>
    <name evidence="2" type="ORF">DW929_10145</name>
</gene>
<sequence length="201" mass="22701">MWVSKITEEDLSNEIIDKLLFEGIVDTGENIDCIIVLGSTKASKYRVPVAVKAYNSGRANKIILCGGALKKFPDEESTEAEHMYKRVLELGVPEENIILENKSQSTVENILCALVELQRAFWLNRVKKVLLVTSTYHMRRSLAIARYLFPIHIDIVPGPADDNNTNRDTWMNTLKGRERAKREALNIVGCVKNGVIPDFEI</sequence>
<reference evidence="5 6" key="1">
    <citation type="submission" date="2018-08" db="EMBL/GenBank/DDBJ databases">
        <title>A genome reference for cultivated species of the human gut microbiota.</title>
        <authorList>
            <person name="Zou Y."/>
            <person name="Xue W."/>
            <person name="Luo G."/>
        </authorList>
    </citation>
    <scope>NUCLEOTIDE SEQUENCE [LARGE SCALE GENOMIC DNA]</scope>
    <source>
        <strain evidence="4 5">AF37-4</strain>
        <strain evidence="3 7">AM42-30</strain>
        <strain evidence="2 6">AM43-2</strain>
    </source>
</reference>
<dbReference type="Proteomes" id="UP000284598">
    <property type="component" value="Unassembled WGS sequence"/>
</dbReference>
<proteinExistence type="predicted"/>
<dbReference type="EMBL" id="QROT01000008">
    <property type="protein sequence ID" value="RHL43501.1"/>
    <property type="molecule type" value="Genomic_DNA"/>
</dbReference>